<dbReference type="NCBIfam" id="TIGR03837">
    <property type="entry name" value="efp_Arg_rhamno"/>
    <property type="match status" value="1"/>
</dbReference>
<evidence type="ECO:0000256" key="1">
    <source>
        <dbReference type="ARBA" id="ARBA00022676"/>
    </source>
</evidence>
<keyword evidence="8" id="KW-0251">Elongation factor</keyword>
<dbReference type="GO" id="GO:0106361">
    <property type="term" value="F:protein-arginine rhamnosyltransferase activity"/>
    <property type="evidence" value="ECO:0007669"/>
    <property type="project" value="InterPro"/>
</dbReference>
<name>A0A4S5BT97_9BURK</name>
<dbReference type="AlphaFoldDB" id="A0A4S5BT97"/>
<reference evidence="8 9" key="1">
    <citation type="submission" date="2019-04" db="EMBL/GenBank/DDBJ databases">
        <title>Lampropedia sp YIM MLB12 draf genome.</title>
        <authorList>
            <person name="Wang Y.-X."/>
        </authorList>
    </citation>
    <scope>NUCLEOTIDE SEQUENCE [LARGE SCALE GENOMIC DNA]</scope>
    <source>
        <strain evidence="8 9">YIM MLB12</strain>
    </source>
</reference>
<gene>
    <name evidence="8" type="primary">earP</name>
    <name evidence="8" type="ORF">E8K88_03435</name>
</gene>
<evidence type="ECO:0000256" key="3">
    <source>
        <dbReference type="ARBA" id="ARBA00024303"/>
    </source>
</evidence>
<organism evidence="8 9">
    <name type="scientific">Lampropedia aestuarii</name>
    <dbReference type="NCBI Taxonomy" id="2562762"/>
    <lineage>
        <taxon>Bacteria</taxon>
        <taxon>Pseudomonadati</taxon>
        <taxon>Pseudomonadota</taxon>
        <taxon>Betaproteobacteria</taxon>
        <taxon>Burkholderiales</taxon>
        <taxon>Comamonadaceae</taxon>
        <taxon>Lampropedia</taxon>
    </lineage>
</organism>
<comment type="function">
    <text evidence="3">Protein-arginine rhamnosyltransferase that catalyzes the transfer of a single rhamnose to elongation factor P (EF-P) on 'Lys-32', a modification required for EF-P-dependent rescue of polyproline stalled ribosomes.</text>
</comment>
<evidence type="ECO:0000313" key="9">
    <source>
        <dbReference type="Proteomes" id="UP000306236"/>
    </source>
</evidence>
<keyword evidence="8" id="KW-0648">Protein biosynthesis</keyword>
<dbReference type="GO" id="GO:0003746">
    <property type="term" value="F:translation elongation factor activity"/>
    <property type="evidence" value="ECO:0007669"/>
    <property type="project" value="UniProtKB-KW"/>
</dbReference>
<dbReference type="OrthoDB" id="209085at2"/>
<accession>A0A4S5BT97</accession>
<dbReference type="Pfam" id="PF10093">
    <property type="entry name" value="EarP"/>
    <property type="match status" value="1"/>
</dbReference>
<evidence type="ECO:0000256" key="6">
    <source>
        <dbReference type="ARBA" id="ARBA00030025"/>
    </source>
</evidence>
<evidence type="ECO:0000256" key="7">
    <source>
        <dbReference type="ARBA" id="ARBA00048472"/>
    </source>
</evidence>
<dbReference type="InterPro" id="IPR016633">
    <property type="entry name" value="EarP"/>
</dbReference>
<keyword evidence="9" id="KW-1185">Reference proteome</keyword>
<evidence type="ECO:0000256" key="4">
    <source>
        <dbReference type="ARBA" id="ARBA00024346"/>
    </source>
</evidence>
<evidence type="ECO:0000313" key="8">
    <source>
        <dbReference type="EMBL" id="THJ35649.1"/>
    </source>
</evidence>
<protein>
    <recommendedName>
        <fullName evidence="5">Protein-arginine rhamnosyltransferase</fullName>
    </recommendedName>
    <alternativeName>
        <fullName evidence="6">EF-P arginine rhamnosyltransferase</fullName>
    </alternativeName>
</protein>
<comment type="caution">
    <text evidence="8">The sequence shown here is derived from an EMBL/GenBank/DDBJ whole genome shotgun (WGS) entry which is preliminary data.</text>
</comment>
<evidence type="ECO:0000256" key="5">
    <source>
        <dbReference type="ARBA" id="ARBA00024416"/>
    </source>
</evidence>
<proteinExistence type="inferred from homology"/>
<evidence type="ECO:0000256" key="2">
    <source>
        <dbReference type="ARBA" id="ARBA00022679"/>
    </source>
</evidence>
<dbReference type="Proteomes" id="UP000306236">
    <property type="component" value="Unassembled WGS sequence"/>
</dbReference>
<dbReference type="RefSeq" id="WP_136405248.1">
    <property type="nucleotide sequence ID" value="NZ_SSWX01000003.1"/>
</dbReference>
<sequence length="441" mass="48824">MQWDVFCQVIDNYGDAGVCWRLADNLAQRGERVRLWIDDPAPLCWMSAEINQAKQQALNLQPAIAGDWLDGAGVTVGAQRAIQIMPWASAQRSDLRQFLQAMPRPDVVVEAFGCEIPHAYLEALAESAASAEAGAAPPAQPWPQWLNLEYLSAESYVERMHLLQSPVMFGPAQGQSKTFFYPGFTAKTGGLLREPQLLQAQAQFDRQQWRSQHFPVLPAVQAKAGQAGTEALWISLFAYEPECLQDWLQQWAAGAQPVVLLAMAGRSQEHLQACWAALGWAGAMQPTSGLATQQLQHGQLTVFTLAHVSQAEFDQVLWASDCNIVRGEDSLVRALWAGQPFLWHIYPQDDHAHHAKLDAFLDWLQVPGAWRDAMYQLNGITPATTSGALHEASRQSPGDWPSAKALAQWQTCAQQAKSKLLEREDLASTLRGYVQARVAPR</sequence>
<keyword evidence="1" id="KW-0328">Glycosyltransferase</keyword>
<dbReference type="EMBL" id="SSWX01000003">
    <property type="protein sequence ID" value="THJ35649.1"/>
    <property type="molecule type" value="Genomic_DNA"/>
</dbReference>
<comment type="similarity">
    <text evidence="4">Belongs to the glycosyltransferase 104 family.</text>
</comment>
<comment type="catalytic activity">
    <reaction evidence="7">
        <text>dTDP-beta-L-rhamnose + L-arginyl-[protein] = N(omega)-(alpha-L-rhamnosyl)-L-arginyl-[protein] + dTDP + H(+)</text>
        <dbReference type="Rhea" id="RHEA:66692"/>
        <dbReference type="Rhea" id="RHEA-COMP:10532"/>
        <dbReference type="Rhea" id="RHEA-COMP:17096"/>
        <dbReference type="ChEBI" id="CHEBI:15378"/>
        <dbReference type="ChEBI" id="CHEBI:29965"/>
        <dbReference type="ChEBI" id="CHEBI:57510"/>
        <dbReference type="ChEBI" id="CHEBI:58369"/>
        <dbReference type="ChEBI" id="CHEBI:167445"/>
    </reaction>
    <physiologicalReaction direction="left-to-right" evidence="7">
        <dbReference type="Rhea" id="RHEA:66693"/>
    </physiologicalReaction>
</comment>
<keyword evidence="2 8" id="KW-0808">Transferase</keyword>